<feature type="region of interest" description="Disordered" evidence="8">
    <location>
        <begin position="1"/>
        <end position="24"/>
    </location>
</feature>
<feature type="domain" description="Calmodulin binding protein-like N-terminal" evidence="9">
    <location>
        <begin position="445"/>
        <end position="546"/>
    </location>
</feature>
<feature type="domain" description="Calmodulin binding protein central" evidence="10">
    <location>
        <begin position="773"/>
        <end position="818"/>
    </location>
</feature>
<dbReference type="PANTHER" id="PTHR31713">
    <property type="entry name" value="OS02G0177800 PROTEIN"/>
    <property type="match status" value="1"/>
</dbReference>
<comment type="similarity">
    <text evidence="2">Belongs to the plant ACBP60 protein family.</text>
</comment>
<feature type="non-terminal residue" evidence="12">
    <location>
        <position position="1"/>
    </location>
</feature>
<dbReference type="AlphaFoldDB" id="A0AA88QS67"/>
<sequence>MSQKRQQDEGKASEDKRQKVPSFKNWDLQKEQIFNGQVKEEVESALRKYLTSMKRSCGKEIQPSETRSLQLQFLNALSLPVFTGTRIEGEECTTLKLALRDAVTWQVVSSGPESSAKVEIVVLEGDFDGDEGDNWVLEEFRTNIVREREGKKPLLSGDVILNLKEGIGFVGEISFTDNSSWTRSRKFRLGARVVDNCDGIRIREAKTDSFIVRDHRGELYKKHHPPSLFDEVWRLENIEKEGAFHERLSRENVSTVRDFLVLLFVDPTRLRSILGTGMSTKMWEITVEHARTCVLDKKLYLYPPGSQQKTRVVFNVVGQLMGLFSDDQYADALNLIISAYKNWEEVVAFDDEASLVDGFSRFSNTLYPSNSPMAESSDRFDYPQLSGPSPDIMPSIFAMGGSLDDYGLQTIDTMDEKEESAGEKLLPPLKRSSENEIRTSDPRRFKLQFFNKISSPVLTKETIQGVEGASIPVAIVDCHTGQVVTSGPAASAEVDIMALQGDLDNVTGEDWTPEVFEKEIVREIQGKKNLLKGSLRLKLKDGVSSILGAGAKLKVPVDHARTCTVTDKIYLYYSPNLEPNTGVKEEVESALRKYLTCMKRSCGKEIQPSETRSLQLQFLNALSLPVFTGTRIEGEECTTLKLALSDAVTGQVVSSGPESSAKVEIVVLEGDFDGDEGDNWVLEEFRTNIVREREGKKHLLSGDVILNLKEGIGFVGEISFTDNSSWTRSRKFRLGARVVDNCDGIRIREAKTDSFIVRDHRGELYKKHHPPSLFDEVWRLEKIGKEGAFHKRLSRENVSTVRDFLILLFVDPTRLRSADALNLIISAYKNWEEVVAFDDEASLVDGFSRFSNTLYPSNPPMAESSDRFDYPQLSGPSPDIMPSIFGMGGSLDDYGLQTIDTMDVRFDQSMSFSGHGANSLICDTDSISQSICENEVMKYFDECPLQNSSLDSQADLHSAVSGFLFPPTAVTGKKKLRGDGR</sequence>
<gene>
    <name evidence="12" type="ORF">RJ640_005288</name>
</gene>
<reference evidence="12" key="1">
    <citation type="submission" date="2022-12" db="EMBL/GenBank/DDBJ databases">
        <title>Draft genome assemblies for two species of Escallonia (Escalloniales).</title>
        <authorList>
            <person name="Chanderbali A."/>
            <person name="Dervinis C."/>
            <person name="Anghel I."/>
            <person name="Soltis D."/>
            <person name="Soltis P."/>
            <person name="Zapata F."/>
        </authorList>
    </citation>
    <scope>NUCLEOTIDE SEQUENCE</scope>
    <source>
        <strain evidence="12">UCBG92.1500</strain>
        <tissue evidence="12">Leaf</tissue>
    </source>
</reference>
<proteinExistence type="inferred from homology"/>
<accession>A0AA88QS67</accession>
<dbReference type="GO" id="GO:0080142">
    <property type="term" value="P:regulation of salicylic acid biosynthetic process"/>
    <property type="evidence" value="ECO:0007669"/>
    <property type="project" value="TreeGrafter"/>
</dbReference>
<dbReference type="Pfam" id="PF20452">
    <property type="entry name" value="Calmod_bind_C"/>
    <property type="match status" value="1"/>
</dbReference>
<organism evidence="12 13">
    <name type="scientific">Escallonia rubra</name>
    <dbReference type="NCBI Taxonomy" id="112253"/>
    <lineage>
        <taxon>Eukaryota</taxon>
        <taxon>Viridiplantae</taxon>
        <taxon>Streptophyta</taxon>
        <taxon>Embryophyta</taxon>
        <taxon>Tracheophyta</taxon>
        <taxon>Spermatophyta</taxon>
        <taxon>Magnoliopsida</taxon>
        <taxon>eudicotyledons</taxon>
        <taxon>Gunneridae</taxon>
        <taxon>Pentapetalae</taxon>
        <taxon>asterids</taxon>
        <taxon>campanulids</taxon>
        <taxon>Escalloniales</taxon>
        <taxon>Escalloniaceae</taxon>
        <taxon>Escallonia</taxon>
    </lineage>
</organism>
<dbReference type="Pfam" id="PF20451">
    <property type="entry name" value="Calmod_bind_M"/>
    <property type="match status" value="2"/>
</dbReference>
<evidence type="ECO:0000256" key="2">
    <source>
        <dbReference type="ARBA" id="ARBA00007214"/>
    </source>
</evidence>
<evidence type="ECO:0000259" key="11">
    <source>
        <dbReference type="Pfam" id="PF20452"/>
    </source>
</evidence>
<name>A0AA88QS67_9ASTE</name>
<feature type="domain" description="Calmodulin binding protein central" evidence="10">
    <location>
        <begin position="228"/>
        <end position="293"/>
    </location>
</feature>
<feature type="domain" description="Calmodulin binding protein-like N-terminal" evidence="9">
    <location>
        <begin position="614"/>
        <end position="760"/>
    </location>
</feature>
<comment type="caution">
    <text evidence="12">The sequence shown here is derived from an EMBL/GenBank/DDBJ whole genome shotgun (WGS) entry which is preliminary data.</text>
</comment>
<keyword evidence="7" id="KW-0539">Nucleus</keyword>
<keyword evidence="13" id="KW-1185">Reference proteome</keyword>
<dbReference type="InterPro" id="IPR046831">
    <property type="entry name" value="Calmodulin_bind_N"/>
</dbReference>
<dbReference type="GO" id="GO:0005516">
    <property type="term" value="F:calmodulin binding"/>
    <property type="evidence" value="ECO:0007669"/>
    <property type="project" value="InterPro"/>
</dbReference>
<evidence type="ECO:0000256" key="8">
    <source>
        <dbReference type="SAM" id="MobiDB-lite"/>
    </source>
</evidence>
<dbReference type="InterPro" id="IPR012416">
    <property type="entry name" value="CBP60"/>
</dbReference>
<feature type="domain" description="Calmodulin binding protein C-terminal" evidence="11">
    <location>
        <begin position="298"/>
        <end position="348"/>
    </location>
</feature>
<evidence type="ECO:0000313" key="12">
    <source>
        <dbReference type="EMBL" id="KAK2965125.1"/>
    </source>
</evidence>
<evidence type="ECO:0000256" key="5">
    <source>
        <dbReference type="ARBA" id="ARBA00023159"/>
    </source>
</evidence>
<dbReference type="PANTHER" id="PTHR31713:SF14">
    <property type="entry name" value="CALMODULIN-BINDING PROTEIN 60 A"/>
    <property type="match status" value="1"/>
</dbReference>
<dbReference type="Pfam" id="PF07887">
    <property type="entry name" value="Calmodulin_bind"/>
    <property type="match status" value="3"/>
</dbReference>
<evidence type="ECO:0000259" key="10">
    <source>
        <dbReference type="Pfam" id="PF20451"/>
    </source>
</evidence>
<keyword evidence="5" id="KW-0010">Activator</keyword>
<evidence type="ECO:0000256" key="7">
    <source>
        <dbReference type="ARBA" id="ARBA00023242"/>
    </source>
</evidence>
<keyword evidence="3" id="KW-0805">Transcription regulation</keyword>
<evidence type="ECO:0000256" key="6">
    <source>
        <dbReference type="ARBA" id="ARBA00023163"/>
    </source>
</evidence>
<dbReference type="EMBL" id="JAVXUO010003230">
    <property type="protein sequence ID" value="KAK2965125.1"/>
    <property type="molecule type" value="Genomic_DNA"/>
</dbReference>
<evidence type="ECO:0008006" key="14">
    <source>
        <dbReference type="Google" id="ProtNLM"/>
    </source>
</evidence>
<dbReference type="InterPro" id="IPR046829">
    <property type="entry name" value="Calmod_bind_C"/>
</dbReference>
<evidence type="ECO:0000256" key="3">
    <source>
        <dbReference type="ARBA" id="ARBA00023015"/>
    </source>
</evidence>
<feature type="domain" description="Calmodulin binding protein-like N-terminal" evidence="9">
    <location>
        <begin position="69"/>
        <end position="215"/>
    </location>
</feature>
<dbReference type="Proteomes" id="UP001187471">
    <property type="component" value="Unassembled WGS sequence"/>
</dbReference>
<comment type="subcellular location">
    <subcellularLocation>
        <location evidence="1">Nucleus</location>
    </subcellularLocation>
</comment>
<evidence type="ECO:0000256" key="4">
    <source>
        <dbReference type="ARBA" id="ARBA00023125"/>
    </source>
</evidence>
<feature type="compositionally biased region" description="Basic and acidic residues" evidence="8">
    <location>
        <begin position="1"/>
        <end position="18"/>
    </location>
</feature>
<evidence type="ECO:0000256" key="1">
    <source>
        <dbReference type="ARBA" id="ARBA00004123"/>
    </source>
</evidence>
<dbReference type="GO" id="GO:0003700">
    <property type="term" value="F:DNA-binding transcription factor activity"/>
    <property type="evidence" value="ECO:0007669"/>
    <property type="project" value="TreeGrafter"/>
</dbReference>
<keyword evidence="6" id="KW-0804">Transcription</keyword>
<protein>
    <recommendedName>
        <fullName evidence="14">Calmodulin-binding protein</fullName>
    </recommendedName>
</protein>
<evidence type="ECO:0000313" key="13">
    <source>
        <dbReference type="Proteomes" id="UP001187471"/>
    </source>
</evidence>
<dbReference type="InterPro" id="IPR046830">
    <property type="entry name" value="Calmod_bind_M"/>
</dbReference>
<evidence type="ECO:0000259" key="9">
    <source>
        <dbReference type="Pfam" id="PF07887"/>
    </source>
</evidence>
<keyword evidence="4" id="KW-0238">DNA-binding</keyword>
<dbReference type="GO" id="GO:0005634">
    <property type="term" value="C:nucleus"/>
    <property type="evidence" value="ECO:0007669"/>
    <property type="project" value="UniProtKB-SubCell"/>
</dbReference>
<dbReference type="GO" id="GO:0043565">
    <property type="term" value="F:sequence-specific DNA binding"/>
    <property type="evidence" value="ECO:0007669"/>
    <property type="project" value="TreeGrafter"/>
</dbReference>